<comment type="caution">
    <text evidence="3">The sequence shown here is derived from an EMBL/GenBank/DDBJ whole genome shotgun (WGS) entry which is preliminary data.</text>
</comment>
<dbReference type="Gene3D" id="3.40.50.2000">
    <property type="entry name" value="Glycogen Phosphorylase B"/>
    <property type="match status" value="2"/>
</dbReference>
<dbReference type="SUPFAM" id="SSF53756">
    <property type="entry name" value="UDP-Glycosyltransferase/glycogen phosphorylase"/>
    <property type="match status" value="1"/>
</dbReference>
<dbReference type="InterPro" id="IPR001296">
    <property type="entry name" value="Glyco_trans_1"/>
</dbReference>
<organism evidence="3 4">
    <name type="scientific">Flavobacterium beibuense</name>
    <dbReference type="NCBI Taxonomy" id="657326"/>
    <lineage>
        <taxon>Bacteria</taxon>
        <taxon>Pseudomonadati</taxon>
        <taxon>Bacteroidota</taxon>
        <taxon>Flavobacteriia</taxon>
        <taxon>Flavobacteriales</taxon>
        <taxon>Flavobacteriaceae</taxon>
        <taxon>Flavobacterium</taxon>
    </lineage>
</organism>
<name>A0A444W7P5_9FLAO</name>
<evidence type="ECO:0000313" key="4">
    <source>
        <dbReference type="Proteomes" id="UP000289775"/>
    </source>
</evidence>
<reference evidence="3 4" key="1">
    <citation type="submission" date="2014-12" db="EMBL/GenBank/DDBJ databases">
        <title>Genome sequence of Flavobacterium beibuense RSKm HC5.</title>
        <authorList>
            <person name="Kim J.F."/>
            <person name="Song J.Y."/>
            <person name="Kwak M.-J."/>
            <person name="Lee S.-W."/>
        </authorList>
    </citation>
    <scope>NUCLEOTIDE SEQUENCE [LARGE SCALE GENOMIC DNA]</scope>
    <source>
        <strain evidence="3 4">RSKm HC5</strain>
    </source>
</reference>
<dbReference type="Pfam" id="PF13439">
    <property type="entry name" value="Glyco_transf_4"/>
    <property type="match status" value="1"/>
</dbReference>
<dbReference type="PANTHER" id="PTHR12526">
    <property type="entry name" value="GLYCOSYLTRANSFERASE"/>
    <property type="match status" value="1"/>
</dbReference>
<evidence type="ECO:0000259" key="2">
    <source>
        <dbReference type="Pfam" id="PF13439"/>
    </source>
</evidence>
<gene>
    <name evidence="3" type="ORF">NU09_2789</name>
</gene>
<accession>A0A444W7P5</accession>
<dbReference type="Pfam" id="PF00534">
    <property type="entry name" value="Glycos_transf_1"/>
    <property type="match status" value="1"/>
</dbReference>
<keyword evidence="4" id="KW-1185">Reference proteome</keyword>
<dbReference type="InterPro" id="IPR028098">
    <property type="entry name" value="Glyco_trans_4-like_N"/>
</dbReference>
<feature type="domain" description="Glycosyltransferase subfamily 4-like N-terminal" evidence="2">
    <location>
        <begin position="14"/>
        <end position="173"/>
    </location>
</feature>
<proteinExistence type="predicted"/>
<dbReference type="EMBL" id="JUIW01000009">
    <property type="protein sequence ID" value="RYJ41864.1"/>
    <property type="molecule type" value="Genomic_DNA"/>
</dbReference>
<sequence>MKLLYITTRISGAGGLQRILSVKTDYLVKKGYEVVIVVTNADDDEMIYNFNDRVEIITITPNRNKLHYFNSYKKHIKSLTDKISPNIVIVCDNGFKGFLVPLILKKIPLIYERHGSRLLELEETGRGILKAINRKVSYYLTGYMASKFDKIVVLNEAAKKEWGFKDIDVIPNPLWFKVTNLSPLDEKIAIAVGRHVYEKGYDRMFEIWSNVIKEHPDWILKIYGKDNPDYDIKALAEHYNISKNVVFEQPQCNIIKAYQEASICLLTSRSEGFGMVLIEAMACGVPCVGYDCPVGPSDIIEDCLNGYLIQDGDKEAFAEKLNLLIEDYKHRQLLGVYAKDSVKRFELNSIMDKWESLFKKLSERQFI</sequence>
<evidence type="ECO:0000259" key="1">
    <source>
        <dbReference type="Pfam" id="PF00534"/>
    </source>
</evidence>
<dbReference type="GO" id="GO:0016757">
    <property type="term" value="F:glycosyltransferase activity"/>
    <property type="evidence" value="ECO:0007669"/>
    <property type="project" value="InterPro"/>
</dbReference>
<dbReference type="PANTHER" id="PTHR12526:SF630">
    <property type="entry name" value="GLYCOSYLTRANSFERASE"/>
    <property type="match status" value="1"/>
</dbReference>
<evidence type="ECO:0000313" key="3">
    <source>
        <dbReference type="EMBL" id="RYJ41864.1"/>
    </source>
</evidence>
<feature type="domain" description="Glycosyl transferase family 1" evidence="1">
    <location>
        <begin position="180"/>
        <end position="339"/>
    </location>
</feature>
<keyword evidence="3" id="KW-0808">Transferase</keyword>
<dbReference type="CDD" id="cd03820">
    <property type="entry name" value="GT4_AmsD-like"/>
    <property type="match status" value="1"/>
</dbReference>
<protein>
    <submittedName>
        <fullName evidence="3">Glycosyl transferase, group 1</fullName>
    </submittedName>
</protein>
<dbReference type="Proteomes" id="UP000289775">
    <property type="component" value="Unassembled WGS sequence"/>
</dbReference>
<dbReference type="OrthoDB" id="9811239at2"/>
<dbReference type="RefSeq" id="WP_129751874.1">
    <property type="nucleotide sequence ID" value="NZ_JUIW01000009.1"/>
</dbReference>
<dbReference type="AlphaFoldDB" id="A0A444W7P5"/>